<feature type="region of interest" description="Disordered" evidence="1">
    <location>
        <begin position="94"/>
        <end position="119"/>
    </location>
</feature>
<dbReference type="AlphaFoldDB" id="A0AAQ3SFX0"/>
<dbReference type="EMBL" id="CP144745">
    <property type="protein sequence ID" value="WVZ48977.1"/>
    <property type="molecule type" value="Genomic_DNA"/>
</dbReference>
<protein>
    <submittedName>
        <fullName evidence="2">Uncharacterized protein</fullName>
    </submittedName>
</protein>
<name>A0AAQ3SFX0_PASNO</name>
<gene>
    <name evidence="2" type="ORF">U9M48_000362</name>
</gene>
<evidence type="ECO:0000313" key="3">
    <source>
        <dbReference type="Proteomes" id="UP001341281"/>
    </source>
</evidence>
<organism evidence="2 3">
    <name type="scientific">Paspalum notatum var. saurae</name>
    <dbReference type="NCBI Taxonomy" id="547442"/>
    <lineage>
        <taxon>Eukaryota</taxon>
        <taxon>Viridiplantae</taxon>
        <taxon>Streptophyta</taxon>
        <taxon>Embryophyta</taxon>
        <taxon>Tracheophyta</taxon>
        <taxon>Spermatophyta</taxon>
        <taxon>Magnoliopsida</taxon>
        <taxon>Liliopsida</taxon>
        <taxon>Poales</taxon>
        <taxon>Poaceae</taxon>
        <taxon>PACMAD clade</taxon>
        <taxon>Panicoideae</taxon>
        <taxon>Andropogonodae</taxon>
        <taxon>Paspaleae</taxon>
        <taxon>Paspalinae</taxon>
        <taxon>Paspalum</taxon>
    </lineage>
</organism>
<proteinExistence type="predicted"/>
<feature type="region of interest" description="Disordered" evidence="1">
    <location>
        <begin position="44"/>
        <end position="68"/>
    </location>
</feature>
<evidence type="ECO:0000313" key="2">
    <source>
        <dbReference type="EMBL" id="WVZ48977.1"/>
    </source>
</evidence>
<reference evidence="2 3" key="1">
    <citation type="submission" date="2024-02" db="EMBL/GenBank/DDBJ databases">
        <title>High-quality chromosome-scale genome assembly of Pensacola bahiagrass (Paspalum notatum Flugge var. saurae).</title>
        <authorList>
            <person name="Vega J.M."/>
            <person name="Podio M."/>
            <person name="Orjuela J."/>
            <person name="Siena L.A."/>
            <person name="Pessino S.C."/>
            <person name="Combes M.C."/>
            <person name="Mariac C."/>
            <person name="Albertini E."/>
            <person name="Pupilli F."/>
            <person name="Ortiz J.P.A."/>
            <person name="Leblanc O."/>
        </authorList>
    </citation>
    <scope>NUCLEOTIDE SEQUENCE [LARGE SCALE GENOMIC DNA]</scope>
    <source>
        <strain evidence="2">R1</strain>
        <tissue evidence="2">Leaf</tissue>
    </source>
</reference>
<keyword evidence="3" id="KW-1185">Reference proteome</keyword>
<sequence length="119" mass="13115">MEMRPCGTRQEQQHRRRCCRQAEADEGGAMQARRDAVRTAVLYTPRGVEESPKGFPHSASSPPSLAQHLASEVASVKHQRCQDEARCRPLECWTSPPPNAAPGRQDLSANESAMGGQLY</sequence>
<evidence type="ECO:0000256" key="1">
    <source>
        <dbReference type="SAM" id="MobiDB-lite"/>
    </source>
</evidence>
<accession>A0AAQ3SFX0</accession>
<dbReference type="Proteomes" id="UP001341281">
    <property type="component" value="Chromosome 01"/>
</dbReference>